<dbReference type="EMBL" id="MHLW01000005">
    <property type="protein sequence ID" value="OGZ18296.1"/>
    <property type="molecule type" value="Genomic_DNA"/>
</dbReference>
<comment type="cofactor">
    <cofactor evidence="13 14">
        <name>Zn(2+)</name>
        <dbReference type="ChEBI" id="CHEBI:29105"/>
    </cofactor>
    <text evidence="13 14">Binds 1 zinc ion per monomer.</text>
</comment>
<dbReference type="Pfam" id="PF01807">
    <property type="entry name" value="Zn_ribbon_DnaG"/>
    <property type="match status" value="1"/>
</dbReference>
<dbReference type="InterPro" id="IPR013264">
    <property type="entry name" value="DNAG_N"/>
</dbReference>
<dbReference type="Proteomes" id="UP000178893">
    <property type="component" value="Unassembled WGS sequence"/>
</dbReference>
<reference evidence="17 18" key="1">
    <citation type="journal article" date="2016" name="Nat. Commun.">
        <title>Thousands of microbial genomes shed light on interconnected biogeochemical processes in an aquifer system.</title>
        <authorList>
            <person name="Anantharaman K."/>
            <person name="Brown C.T."/>
            <person name="Hug L.A."/>
            <person name="Sharon I."/>
            <person name="Castelle C.J."/>
            <person name="Probst A.J."/>
            <person name="Thomas B.C."/>
            <person name="Singh A."/>
            <person name="Wilkins M.J."/>
            <person name="Karaoz U."/>
            <person name="Brodie E.L."/>
            <person name="Williams K.H."/>
            <person name="Hubbard S.S."/>
            <person name="Banfield J.F."/>
        </authorList>
    </citation>
    <scope>NUCLEOTIDE SEQUENCE [LARGE SCALE GENOMIC DNA]</scope>
</reference>
<evidence type="ECO:0000313" key="18">
    <source>
        <dbReference type="Proteomes" id="UP000178893"/>
    </source>
</evidence>
<dbReference type="GO" id="GO:1990077">
    <property type="term" value="C:primosome complex"/>
    <property type="evidence" value="ECO:0007669"/>
    <property type="project" value="UniProtKB-KW"/>
</dbReference>
<evidence type="ECO:0000256" key="1">
    <source>
        <dbReference type="ARBA" id="ARBA00022478"/>
    </source>
</evidence>
<dbReference type="PANTHER" id="PTHR30313">
    <property type="entry name" value="DNA PRIMASE"/>
    <property type="match status" value="1"/>
</dbReference>
<evidence type="ECO:0000256" key="12">
    <source>
        <dbReference type="HAMAP-Rule" id="MF_00974"/>
    </source>
</evidence>
<dbReference type="InterPro" id="IPR050219">
    <property type="entry name" value="DnaG_primase"/>
</dbReference>
<dbReference type="CDD" id="cd03364">
    <property type="entry name" value="TOPRIM_DnaG_primases"/>
    <property type="match status" value="1"/>
</dbReference>
<keyword evidence="15" id="KW-0175">Coiled coil</keyword>
<keyword evidence="5 12" id="KW-0235">DNA replication</keyword>
<dbReference type="Gene3D" id="3.40.1360.10">
    <property type="match status" value="1"/>
</dbReference>
<evidence type="ECO:0000256" key="11">
    <source>
        <dbReference type="ARBA" id="ARBA00023163"/>
    </source>
</evidence>
<dbReference type="Pfam" id="PF13155">
    <property type="entry name" value="Toprim_2"/>
    <property type="match status" value="1"/>
</dbReference>
<feature type="domain" description="Toprim" evidence="16">
    <location>
        <begin position="265"/>
        <end position="348"/>
    </location>
</feature>
<dbReference type="Gene3D" id="3.90.580.10">
    <property type="entry name" value="Zinc finger, CHC2-type domain"/>
    <property type="match status" value="1"/>
</dbReference>
<keyword evidence="10 12" id="KW-0238">DNA-binding</keyword>
<name>A0A1G2DXJ0_9BACT</name>
<comment type="catalytic activity">
    <reaction evidence="12">
        <text>ssDNA + n NTP = ssDNA/pppN(pN)n-1 hybrid + (n-1) diphosphate.</text>
        <dbReference type="EC" id="2.7.7.101"/>
    </reaction>
</comment>
<dbReference type="GO" id="GO:0000428">
    <property type="term" value="C:DNA-directed RNA polymerase complex"/>
    <property type="evidence" value="ECO:0007669"/>
    <property type="project" value="UniProtKB-KW"/>
</dbReference>
<dbReference type="PIRSF" id="PIRSF002811">
    <property type="entry name" value="DnaG"/>
    <property type="match status" value="1"/>
</dbReference>
<dbReference type="GO" id="GO:0006269">
    <property type="term" value="P:DNA replication, synthesis of primer"/>
    <property type="evidence" value="ECO:0007669"/>
    <property type="project" value="UniProtKB-UniRule"/>
</dbReference>
<evidence type="ECO:0000313" key="17">
    <source>
        <dbReference type="EMBL" id="OGZ18296.1"/>
    </source>
</evidence>
<evidence type="ECO:0000256" key="10">
    <source>
        <dbReference type="ARBA" id="ARBA00023125"/>
    </source>
</evidence>
<keyword evidence="6 13" id="KW-0479">Metal-binding</keyword>
<dbReference type="InterPro" id="IPR006295">
    <property type="entry name" value="DNA_primase_DnaG"/>
</dbReference>
<evidence type="ECO:0000256" key="15">
    <source>
        <dbReference type="SAM" id="Coils"/>
    </source>
</evidence>
<gene>
    <name evidence="12" type="primary">dnaG</name>
    <name evidence="17" type="ORF">A2V72_00825</name>
</gene>
<dbReference type="InterPro" id="IPR034151">
    <property type="entry name" value="TOPRIM_DnaG_bac"/>
</dbReference>
<comment type="caution">
    <text evidence="17">The sequence shown here is derived from an EMBL/GenBank/DDBJ whole genome shotgun (WGS) entry which is preliminary data.</text>
</comment>
<dbReference type="AlphaFoldDB" id="A0A1G2DXJ0"/>
<evidence type="ECO:0000256" key="9">
    <source>
        <dbReference type="ARBA" id="ARBA00022842"/>
    </source>
</evidence>
<proteinExistence type="inferred from homology"/>
<dbReference type="Pfam" id="PF08275">
    <property type="entry name" value="DNAG_N"/>
    <property type="match status" value="1"/>
</dbReference>
<dbReference type="SUPFAM" id="SSF56731">
    <property type="entry name" value="DNA primase core"/>
    <property type="match status" value="1"/>
</dbReference>
<organism evidence="17 18">
    <name type="scientific">Candidatus Nealsonbacteria bacterium RBG_13_37_56</name>
    <dbReference type="NCBI Taxonomy" id="1801661"/>
    <lineage>
        <taxon>Bacteria</taxon>
        <taxon>Candidatus Nealsoniibacteriota</taxon>
    </lineage>
</organism>
<dbReference type="FunFam" id="3.90.580.10:FF:000001">
    <property type="entry name" value="DNA primase"/>
    <property type="match status" value="1"/>
</dbReference>
<keyword evidence="1 12" id="KW-0240">DNA-directed RNA polymerase</keyword>
<feature type="coiled-coil region" evidence="15">
    <location>
        <begin position="548"/>
        <end position="575"/>
    </location>
</feature>
<keyword evidence="7 14" id="KW-0863">Zinc-finger</keyword>
<dbReference type="NCBIfam" id="TIGR01391">
    <property type="entry name" value="dnaG"/>
    <property type="match status" value="1"/>
</dbReference>
<evidence type="ECO:0000256" key="5">
    <source>
        <dbReference type="ARBA" id="ARBA00022705"/>
    </source>
</evidence>
<protein>
    <recommendedName>
        <fullName evidence="12 13">DNA primase</fullName>
        <ecNumber evidence="12">2.7.7.101</ecNumber>
    </recommendedName>
</protein>
<dbReference type="GO" id="GO:0003677">
    <property type="term" value="F:DNA binding"/>
    <property type="evidence" value="ECO:0007669"/>
    <property type="project" value="UniProtKB-KW"/>
</dbReference>
<dbReference type="InterPro" id="IPR036977">
    <property type="entry name" value="DNA_primase_Znf_CHC2"/>
</dbReference>
<evidence type="ECO:0000256" key="7">
    <source>
        <dbReference type="ARBA" id="ARBA00022771"/>
    </source>
</evidence>
<comment type="similarity">
    <text evidence="12 13">Belongs to the DnaG primase family.</text>
</comment>
<dbReference type="InterPro" id="IPR002694">
    <property type="entry name" value="Znf_CHC2"/>
</dbReference>
<keyword evidence="4 12" id="KW-0548">Nucleotidyltransferase</keyword>
<dbReference type="PROSITE" id="PS50880">
    <property type="entry name" value="TOPRIM"/>
    <property type="match status" value="1"/>
</dbReference>
<dbReference type="InterPro" id="IPR006171">
    <property type="entry name" value="TOPRIM_dom"/>
</dbReference>
<dbReference type="SMART" id="SM00493">
    <property type="entry name" value="TOPRIM"/>
    <property type="match status" value="1"/>
</dbReference>
<dbReference type="GO" id="GO:0003899">
    <property type="term" value="F:DNA-directed RNA polymerase activity"/>
    <property type="evidence" value="ECO:0007669"/>
    <property type="project" value="UniProtKB-UniRule"/>
</dbReference>
<dbReference type="InterPro" id="IPR019475">
    <property type="entry name" value="DNA_primase_DnaB-bd"/>
</dbReference>
<comment type="caution">
    <text evidence="12">Lacks conserved residue(s) required for the propagation of feature annotation.</text>
</comment>
<dbReference type="Gene3D" id="3.90.980.10">
    <property type="entry name" value="DNA primase, catalytic core, N-terminal domain"/>
    <property type="match status" value="1"/>
</dbReference>
<comment type="function">
    <text evidence="12 13">RNA polymerase that catalyzes the synthesis of short RNA molecules used as primers for DNA polymerase during DNA replication.</text>
</comment>
<evidence type="ECO:0000256" key="3">
    <source>
        <dbReference type="ARBA" id="ARBA00022679"/>
    </source>
</evidence>
<keyword evidence="8 13" id="KW-0862">Zinc</keyword>
<dbReference type="SUPFAM" id="SSF57783">
    <property type="entry name" value="Zinc beta-ribbon"/>
    <property type="match status" value="1"/>
</dbReference>
<sequence length="588" mass="67275">MILEIMISSPIEEIKARLDIVEVIRGYIKLQKAGANYRAVCPFHNEKKPSFFISPARQIWHCFGACSEGGDIFKFVMKIEGVEFGDALRILAQKAGVVLKRQDPKLRTERERLYEISNLACKFFEKQLEASLAGQEAKKYLLERGVKEESIKKWRLGYAPDIWQGVSNFLIGRGYKSEEVEKAGLSLKSGKTGNYYDRFRGRIIFPIFDLSSQAIGFGGRVFKQTQRHDHTEEAKYINTPATYLYDKSRVLYGLNKAGIAIRKKDVCILVEGYMDAIMVNQAGFENVVATSGTALTSYQLRILKRYSDNLLTAFDMDIAGDSATKRGIDLAQAEGFNIKIITISQGKDPAEAIAKGLNQWQGLVDKAKSIHDFYFEDSLSKYDKNTLEGKKQISKAILLIIKKIPNKIEQDIWVKDLANVLEVNEQNILEELKKTSIQQNENIKRDDFEQEKPIILKTRKELLEERLATLIIKSPEVVNLIEIDDLNLFSPEGMKVIEHLKTSQGFIKEAPEELKDRINFLSLKSEIDQEEEIDLKKEFDCCFKELKVLVLRDKLDIISKEIKRAEQDKNFEKVQDLMQQFNQGARLL</sequence>
<accession>A0A1G2DXJ0</accession>
<keyword evidence="3 12" id="KW-0808">Transferase</keyword>
<keyword evidence="9" id="KW-0460">Magnesium</keyword>
<dbReference type="PANTHER" id="PTHR30313:SF2">
    <property type="entry name" value="DNA PRIMASE"/>
    <property type="match status" value="1"/>
</dbReference>
<evidence type="ECO:0000256" key="13">
    <source>
        <dbReference type="PIRNR" id="PIRNR002811"/>
    </source>
</evidence>
<evidence type="ECO:0000256" key="2">
    <source>
        <dbReference type="ARBA" id="ARBA00022515"/>
    </source>
</evidence>
<evidence type="ECO:0000256" key="14">
    <source>
        <dbReference type="PIRSR" id="PIRSR002811-1"/>
    </source>
</evidence>
<feature type="zinc finger region" description="CHC2-type" evidence="14">
    <location>
        <begin position="41"/>
        <end position="66"/>
    </location>
</feature>
<dbReference type="GO" id="GO:0005737">
    <property type="term" value="C:cytoplasm"/>
    <property type="evidence" value="ECO:0007669"/>
    <property type="project" value="TreeGrafter"/>
</dbReference>
<evidence type="ECO:0000256" key="4">
    <source>
        <dbReference type="ARBA" id="ARBA00022695"/>
    </source>
</evidence>
<dbReference type="SMART" id="SM00400">
    <property type="entry name" value="ZnF_CHCC"/>
    <property type="match status" value="1"/>
</dbReference>
<keyword evidence="2 12" id="KW-0639">Primosome</keyword>
<evidence type="ECO:0000256" key="8">
    <source>
        <dbReference type="ARBA" id="ARBA00022833"/>
    </source>
</evidence>
<dbReference type="GO" id="GO:0008270">
    <property type="term" value="F:zinc ion binding"/>
    <property type="evidence" value="ECO:0007669"/>
    <property type="project" value="UniProtKB-KW"/>
</dbReference>
<evidence type="ECO:0000259" key="16">
    <source>
        <dbReference type="PROSITE" id="PS50880"/>
    </source>
</evidence>
<dbReference type="InterPro" id="IPR037068">
    <property type="entry name" value="DNA_primase_core_N_sf"/>
</dbReference>
<dbReference type="InterPro" id="IPR030846">
    <property type="entry name" value="DnaG_bac"/>
</dbReference>
<dbReference type="Pfam" id="PF10410">
    <property type="entry name" value="DnaB_bind"/>
    <property type="match status" value="1"/>
</dbReference>
<dbReference type="HAMAP" id="MF_00974">
    <property type="entry name" value="DNA_primase_DnaG"/>
    <property type="match status" value="1"/>
</dbReference>
<dbReference type="EC" id="2.7.7.101" evidence="12"/>
<comment type="subunit">
    <text evidence="12">Monomer. Interacts with DnaB.</text>
</comment>
<evidence type="ECO:0000256" key="6">
    <source>
        <dbReference type="ARBA" id="ARBA00022723"/>
    </source>
</evidence>
<keyword evidence="11 12" id="KW-0804">Transcription</keyword>